<dbReference type="AlphaFoldDB" id="A0A024UBR7"/>
<dbReference type="RefSeq" id="XP_008867948.1">
    <property type="nucleotide sequence ID" value="XM_008869726.1"/>
</dbReference>
<dbReference type="SUPFAM" id="SSF56112">
    <property type="entry name" value="Protein kinase-like (PK-like)"/>
    <property type="match status" value="1"/>
</dbReference>
<feature type="compositionally biased region" description="Polar residues" evidence="3">
    <location>
        <begin position="141"/>
        <end position="150"/>
    </location>
</feature>
<dbReference type="VEuPathDB" id="FungiDB:H310_05098"/>
<dbReference type="InterPro" id="IPR008266">
    <property type="entry name" value="Tyr_kinase_AS"/>
</dbReference>
<dbReference type="InterPro" id="IPR001245">
    <property type="entry name" value="Ser-Thr/Tyr_kinase_cat_dom"/>
</dbReference>
<proteinExistence type="predicted"/>
<sequence>MPHRLIRITVTRLESKPCVGASLGECSEKIVEEFRHAAAVLTMFGHHLHHVPFVGASTDMSQPWCLVTKYYIEDQYGRGLTARQKEVLQGDSTSGFVNFHEGGFVHRDIAARNYLVDANNAPKLCDFGMCRQVSTNCGCTAGSARSSTKNGLPCASKKTRQSERQGPPRELVSQEQLERVFVRQVAGIPSIATSISTQQRLKVKCIGPRASSKRQRAIST</sequence>
<accession>A0A024UBR7</accession>
<dbReference type="OrthoDB" id="3256376at2759"/>
<evidence type="ECO:0000256" key="3">
    <source>
        <dbReference type="SAM" id="MobiDB-lite"/>
    </source>
</evidence>
<dbReference type="Gene3D" id="1.10.510.10">
    <property type="entry name" value="Transferase(Phosphotransferase) domain 1"/>
    <property type="match status" value="1"/>
</dbReference>
<gene>
    <name evidence="5" type="ORF">H310_05098</name>
</gene>
<dbReference type="STRING" id="157072.A0A024UBR7"/>
<dbReference type="InterPro" id="IPR050198">
    <property type="entry name" value="Non-receptor_tyrosine_kinases"/>
</dbReference>
<dbReference type="SMART" id="SM00219">
    <property type="entry name" value="TyrKc"/>
    <property type="match status" value="1"/>
</dbReference>
<evidence type="ECO:0000256" key="2">
    <source>
        <dbReference type="ARBA" id="ARBA00022840"/>
    </source>
</evidence>
<dbReference type="PROSITE" id="PS50011">
    <property type="entry name" value="PROTEIN_KINASE_DOM"/>
    <property type="match status" value="1"/>
</dbReference>
<dbReference type="PROSITE" id="PS00109">
    <property type="entry name" value="PROTEIN_KINASE_TYR"/>
    <property type="match status" value="1"/>
</dbReference>
<name>A0A024UBR7_9STRA</name>
<organism evidence="5">
    <name type="scientific">Aphanomyces invadans</name>
    <dbReference type="NCBI Taxonomy" id="157072"/>
    <lineage>
        <taxon>Eukaryota</taxon>
        <taxon>Sar</taxon>
        <taxon>Stramenopiles</taxon>
        <taxon>Oomycota</taxon>
        <taxon>Saprolegniomycetes</taxon>
        <taxon>Saprolegniales</taxon>
        <taxon>Verrucalvaceae</taxon>
        <taxon>Aphanomyces</taxon>
    </lineage>
</organism>
<dbReference type="GO" id="GO:0005524">
    <property type="term" value="F:ATP binding"/>
    <property type="evidence" value="ECO:0007669"/>
    <property type="project" value="UniProtKB-KW"/>
</dbReference>
<evidence type="ECO:0000259" key="4">
    <source>
        <dbReference type="PROSITE" id="PS50011"/>
    </source>
</evidence>
<dbReference type="InterPro" id="IPR011009">
    <property type="entry name" value="Kinase-like_dom_sf"/>
</dbReference>
<dbReference type="GeneID" id="20082148"/>
<reference evidence="5" key="1">
    <citation type="submission" date="2013-12" db="EMBL/GenBank/DDBJ databases">
        <title>The Genome Sequence of Aphanomyces invadans NJM9701.</title>
        <authorList>
            <consortium name="The Broad Institute Genomics Platform"/>
            <person name="Russ C."/>
            <person name="Tyler B."/>
            <person name="van West P."/>
            <person name="Dieguez-Uribeondo J."/>
            <person name="Young S.K."/>
            <person name="Zeng Q."/>
            <person name="Gargeya S."/>
            <person name="Fitzgerald M."/>
            <person name="Abouelleil A."/>
            <person name="Alvarado L."/>
            <person name="Chapman S.B."/>
            <person name="Gainer-Dewar J."/>
            <person name="Goldberg J."/>
            <person name="Griggs A."/>
            <person name="Gujja S."/>
            <person name="Hansen M."/>
            <person name="Howarth C."/>
            <person name="Imamovic A."/>
            <person name="Ireland A."/>
            <person name="Larimer J."/>
            <person name="McCowan C."/>
            <person name="Murphy C."/>
            <person name="Pearson M."/>
            <person name="Poon T.W."/>
            <person name="Priest M."/>
            <person name="Roberts A."/>
            <person name="Saif S."/>
            <person name="Shea T."/>
            <person name="Sykes S."/>
            <person name="Wortman J."/>
            <person name="Nusbaum C."/>
            <person name="Birren B."/>
        </authorList>
    </citation>
    <scope>NUCLEOTIDE SEQUENCE [LARGE SCALE GENOMIC DNA]</scope>
    <source>
        <strain evidence="5">NJM9701</strain>
    </source>
</reference>
<feature type="domain" description="Protein kinase" evidence="4">
    <location>
        <begin position="1"/>
        <end position="220"/>
    </location>
</feature>
<evidence type="ECO:0000256" key="1">
    <source>
        <dbReference type="ARBA" id="ARBA00022741"/>
    </source>
</evidence>
<evidence type="ECO:0000313" key="5">
    <source>
        <dbReference type="EMBL" id="ETW03719.1"/>
    </source>
</evidence>
<dbReference type="EMBL" id="KI913959">
    <property type="protein sequence ID" value="ETW03719.1"/>
    <property type="molecule type" value="Genomic_DNA"/>
</dbReference>
<protein>
    <recommendedName>
        <fullName evidence="4">Protein kinase domain-containing protein</fullName>
    </recommendedName>
</protein>
<dbReference type="Pfam" id="PF07714">
    <property type="entry name" value="PK_Tyr_Ser-Thr"/>
    <property type="match status" value="1"/>
</dbReference>
<dbReference type="GO" id="GO:0004713">
    <property type="term" value="F:protein tyrosine kinase activity"/>
    <property type="evidence" value="ECO:0007669"/>
    <property type="project" value="InterPro"/>
</dbReference>
<dbReference type="InterPro" id="IPR020635">
    <property type="entry name" value="Tyr_kinase_cat_dom"/>
</dbReference>
<dbReference type="PANTHER" id="PTHR24418">
    <property type="entry name" value="TYROSINE-PROTEIN KINASE"/>
    <property type="match status" value="1"/>
</dbReference>
<dbReference type="InterPro" id="IPR000719">
    <property type="entry name" value="Prot_kinase_dom"/>
</dbReference>
<keyword evidence="1" id="KW-0547">Nucleotide-binding</keyword>
<keyword evidence="2" id="KW-0067">ATP-binding</keyword>
<feature type="region of interest" description="Disordered" evidence="3">
    <location>
        <begin position="141"/>
        <end position="171"/>
    </location>
</feature>